<keyword evidence="1" id="KW-0727">SH2 domain</keyword>
<organism evidence="5 6">
    <name type="scientific">Pseudolycoriella hygida</name>
    <dbReference type="NCBI Taxonomy" id="35572"/>
    <lineage>
        <taxon>Eukaryota</taxon>
        <taxon>Metazoa</taxon>
        <taxon>Ecdysozoa</taxon>
        <taxon>Arthropoda</taxon>
        <taxon>Hexapoda</taxon>
        <taxon>Insecta</taxon>
        <taxon>Pterygota</taxon>
        <taxon>Neoptera</taxon>
        <taxon>Endopterygota</taxon>
        <taxon>Diptera</taxon>
        <taxon>Nematocera</taxon>
        <taxon>Sciaroidea</taxon>
        <taxon>Sciaridae</taxon>
        <taxon>Pseudolycoriella</taxon>
    </lineage>
</organism>
<feature type="repeat" description="TPR" evidence="2">
    <location>
        <begin position="759"/>
        <end position="792"/>
    </location>
</feature>
<dbReference type="InterPro" id="IPR011990">
    <property type="entry name" value="TPR-like_helical_dom_sf"/>
</dbReference>
<dbReference type="Proteomes" id="UP001151699">
    <property type="component" value="Chromosome A"/>
</dbReference>
<dbReference type="Gene3D" id="1.25.40.10">
    <property type="entry name" value="Tetratricopeptide repeat domain"/>
    <property type="match status" value="3"/>
</dbReference>
<evidence type="ECO:0000256" key="2">
    <source>
        <dbReference type="PROSITE-ProRule" id="PRU00339"/>
    </source>
</evidence>
<keyword evidence="2" id="KW-0802">TPR repeat</keyword>
<dbReference type="PROSITE" id="PS50001">
    <property type="entry name" value="SH2"/>
    <property type="match status" value="1"/>
</dbReference>
<sequence>MVSASKNESIVEPRNTIHCQGHQSTNANLNIQNAITTSPSNHIVYVQPDTQSNIKLNEGIEHLEDRINQINNDNSTSLVARRNHYNRSTSSVNDNIINGNETNTDVDNHNVDGKMSSICDNGLHFTNAESKRIQKELKHIGLNNYKRTNLSIECGCDNKDIKNPAFSSSSTDAYNQCVGISSTNSNNSSIYANANITTPSTSKVPDYLPMAPIKSSDKIPTEENLFAKMDVTNPFKVKYLLPDKGEDCNLCCGSKDRPSMCSKSTSDMKASKDKESKSKIANLSKKLNRSFNDHRSTQISPDRFLDVETYNSIDYPIEDCDEVARMQRAREIHEGVDPPPGHRSMYIDPTYDEDDISLYNRVSYSSIDEKEIFSSGRSVADGHSIPDIFPNIMLHVDQPQRIIHSQVDFIHCLVPDLRKITNCGFYWGKMDRYEAERLLEGKPEGTFLLRDSAQEEFLFSVSFRKYGRSLHARIEQFNHKFSFDCHDPGVFTSPEVTGLLEHYKDPACVMFFEPALTQPLNRNFCFTLQQKMEDEDDDFYMEVNADDVVIEEVATEDLQENEISQFRIITPNESTICDPNLTRSSVIASTSTYTDAETILPEQEEILIKKLINGEIGFADYNAQVGNIIDDVIIDEPEEIIEETGVVKTDSNDDFTNELYQSRREAFRGNLTGRSVNKEGKITRRRCMLPPALQGLMGEANLCYVRGQTDLAEKLCFEIIRQVPLSHEPFLTLAQIHENNPEKYMQFSLIAAHLNPSDMDQWIRIANLAIEQGNVKQAINCYAKASKFHPRDVSLRLERIKLLESIGEDKLAFRCTFSLLSVIPPEEGEFLLDRAKYVANKFVEENKLRKGLCAMNIAYAKISHMFKLEDIHMYLELLISSGSYKMVLDVLCAHAGVNIVINDEAVDTENYVTVCEIPDSIILDFRAKLIVSLVHLRAFHFFPYLFENITKFIDVEEAGDCWLDIAEALMKENRFHEALKLLIPLVKSKNYSLAAVWLRHADCFRAINQIDQAIESYQQVVKLAPQHFDARLTLSALLKKQGKYAAAMTVLEQDLENEIIDPCVLYERCFMLKETGNLDQYVDVSFFLLSRNSIKLRNAEEMTIAASIGKFSNKIAMIKEHRVNNSEPVDDTDMPEFIKSDNEPALENEWNLFKDIITICYERERLTLMRKIILTLLTSKRLVSAYSRELDFLAMLSSIYSRDNNLSYILAKEFLNKHMDLPRAWNLFNVVLQFSVDIRYSRYLLRVFRRVELLHITPAMIRANYFLLSGSYKYAINDYMCIFEKTQSPLLALLIAITYSHLGQQKFIEKRHAIIGHSLAYSLKYQELREDVAPHEVYYNLGRLHHHLGINHVAVHHYQKVLSYTSDLINENKEYLDLKREAAFNLHLIYKQSGNFHLARKYLHDYVVV</sequence>
<dbReference type="SMART" id="SM00028">
    <property type="entry name" value="TPR"/>
    <property type="match status" value="5"/>
</dbReference>
<feature type="region of interest" description="Disordered" evidence="3">
    <location>
        <begin position="257"/>
        <end position="277"/>
    </location>
</feature>
<dbReference type="EMBL" id="WJQU01000001">
    <property type="protein sequence ID" value="KAJ6650016.1"/>
    <property type="molecule type" value="Genomic_DNA"/>
</dbReference>
<keyword evidence="6" id="KW-1185">Reference proteome</keyword>
<feature type="repeat" description="TPR" evidence="2">
    <location>
        <begin position="994"/>
        <end position="1027"/>
    </location>
</feature>
<evidence type="ECO:0000256" key="1">
    <source>
        <dbReference type="PROSITE-ProRule" id="PRU00191"/>
    </source>
</evidence>
<dbReference type="InterPro" id="IPR019734">
    <property type="entry name" value="TPR_rpt"/>
</dbReference>
<evidence type="ECO:0000259" key="4">
    <source>
        <dbReference type="PROSITE" id="PS50001"/>
    </source>
</evidence>
<dbReference type="GO" id="GO:0000127">
    <property type="term" value="C:transcription factor TFIIIC complex"/>
    <property type="evidence" value="ECO:0007669"/>
    <property type="project" value="TreeGrafter"/>
</dbReference>
<dbReference type="PROSITE" id="PS50005">
    <property type="entry name" value="TPR"/>
    <property type="match status" value="2"/>
</dbReference>
<evidence type="ECO:0000256" key="3">
    <source>
        <dbReference type="SAM" id="MobiDB-lite"/>
    </source>
</evidence>
<reference evidence="5" key="1">
    <citation type="submission" date="2022-07" db="EMBL/GenBank/DDBJ databases">
        <authorList>
            <person name="Trinca V."/>
            <person name="Uliana J.V.C."/>
            <person name="Torres T.T."/>
            <person name="Ward R.J."/>
            <person name="Monesi N."/>
        </authorList>
    </citation>
    <scope>NUCLEOTIDE SEQUENCE</scope>
    <source>
        <strain evidence="5">HSMRA1968</strain>
        <tissue evidence="5">Whole embryos</tissue>
    </source>
</reference>
<dbReference type="OrthoDB" id="151490at2759"/>
<dbReference type="SUPFAM" id="SSF48452">
    <property type="entry name" value="TPR-like"/>
    <property type="match status" value="1"/>
</dbReference>
<evidence type="ECO:0000313" key="5">
    <source>
        <dbReference type="EMBL" id="KAJ6650016.1"/>
    </source>
</evidence>
<name>A0A9Q0NHQ0_9DIPT</name>
<dbReference type="Pfam" id="PF00017">
    <property type="entry name" value="SH2"/>
    <property type="match status" value="1"/>
</dbReference>
<proteinExistence type="predicted"/>
<evidence type="ECO:0000313" key="6">
    <source>
        <dbReference type="Proteomes" id="UP001151699"/>
    </source>
</evidence>
<dbReference type="InterPro" id="IPR036860">
    <property type="entry name" value="SH2_dom_sf"/>
</dbReference>
<dbReference type="SMART" id="SM00252">
    <property type="entry name" value="SH2"/>
    <property type="match status" value="1"/>
</dbReference>
<feature type="compositionally biased region" description="Polar residues" evidence="3">
    <location>
        <begin position="90"/>
        <end position="105"/>
    </location>
</feature>
<dbReference type="SUPFAM" id="SSF55550">
    <property type="entry name" value="SH2 domain"/>
    <property type="match status" value="1"/>
</dbReference>
<accession>A0A9Q0NHQ0</accession>
<dbReference type="GO" id="GO:0006383">
    <property type="term" value="P:transcription by RNA polymerase III"/>
    <property type="evidence" value="ECO:0007669"/>
    <property type="project" value="InterPro"/>
</dbReference>
<dbReference type="InterPro" id="IPR000980">
    <property type="entry name" value="SH2"/>
</dbReference>
<dbReference type="InterPro" id="IPR039340">
    <property type="entry name" value="Tfc4/TFIIIC-102/Sfc4"/>
</dbReference>
<protein>
    <submittedName>
        <fullName evidence="5">General transcription factor 3C polypeptide 3</fullName>
    </submittedName>
</protein>
<dbReference type="Pfam" id="PF14559">
    <property type="entry name" value="TPR_19"/>
    <property type="match status" value="1"/>
</dbReference>
<dbReference type="PANTHER" id="PTHR23082:SF0">
    <property type="entry name" value="GENERAL TRANSCRIPTION FACTOR 3C POLYPEPTIDE 3"/>
    <property type="match status" value="1"/>
</dbReference>
<dbReference type="Gene3D" id="3.30.505.10">
    <property type="entry name" value="SH2 domain"/>
    <property type="match status" value="1"/>
</dbReference>
<dbReference type="PANTHER" id="PTHR23082">
    <property type="entry name" value="TRANSCRIPTION INITIATION FACTOR IIIC TFIIIC , POLYPEPTIDE 3-RELATED"/>
    <property type="match status" value="1"/>
</dbReference>
<feature type="domain" description="SH2" evidence="4">
    <location>
        <begin position="425"/>
        <end position="520"/>
    </location>
</feature>
<feature type="region of interest" description="Disordered" evidence="3">
    <location>
        <begin position="90"/>
        <end position="109"/>
    </location>
</feature>
<comment type="caution">
    <text evidence="5">The sequence shown here is derived from an EMBL/GenBank/DDBJ whole genome shotgun (WGS) entry which is preliminary data.</text>
</comment>
<gene>
    <name evidence="5" type="primary">GTF3C3</name>
    <name evidence="5" type="ORF">Bhyg_05259</name>
</gene>